<gene>
    <name evidence="2" type="ORF">CHC_T00001404001</name>
</gene>
<dbReference type="Gramene" id="CDF32177">
    <property type="protein sequence ID" value="CDF32177"/>
    <property type="gene ID" value="CHC_T00001404001"/>
</dbReference>
<feature type="compositionally biased region" description="Basic and acidic residues" evidence="1">
    <location>
        <begin position="126"/>
        <end position="135"/>
    </location>
</feature>
<reference evidence="3" key="1">
    <citation type="journal article" date="2013" name="Proc. Natl. Acad. Sci. U.S.A.">
        <title>Genome structure and metabolic features in the red seaweed Chondrus crispus shed light on evolution of the Archaeplastida.</title>
        <authorList>
            <person name="Collen J."/>
            <person name="Porcel B."/>
            <person name="Carre W."/>
            <person name="Ball S.G."/>
            <person name="Chaparro C."/>
            <person name="Tonon T."/>
            <person name="Barbeyron T."/>
            <person name="Michel G."/>
            <person name="Noel B."/>
            <person name="Valentin K."/>
            <person name="Elias M."/>
            <person name="Artiguenave F."/>
            <person name="Arun A."/>
            <person name="Aury J.M."/>
            <person name="Barbosa-Neto J.F."/>
            <person name="Bothwell J.H."/>
            <person name="Bouget F.Y."/>
            <person name="Brillet L."/>
            <person name="Cabello-Hurtado F."/>
            <person name="Capella-Gutierrez S."/>
            <person name="Charrier B."/>
            <person name="Cladiere L."/>
            <person name="Cock J.M."/>
            <person name="Coelho S.M."/>
            <person name="Colleoni C."/>
            <person name="Czjzek M."/>
            <person name="Da Silva C."/>
            <person name="Delage L."/>
            <person name="Denoeud F."/>
            <person name="Deschamps P."/>
            <person name="Dittami S.M."/>
            <person name="Gabaldon T."/>
            <person name="Gachon C.M."/>
            <person name="Groisillier A."/>
            <person name="Herve C."/>
            <person name="Jabbari K."/>
            <person name="Katinka M."/>
            <person name="Kloareg B."/>
            <person name="Kowalczyk N."/>
            <person name="Labadie K."/>
            <person name="Leblanc C."/>
            <person name="Lopez P.J."/>
            <person name="McLachlan D.H."/>
            <person name="Meslet-Cladiere L."/>
            <person name="Moustafa A."/>
            <person name="Nehr Z."/>
            <person name="Nyvall Collen P."/>
            <person name="Panaud O."/>
            <person name="Partensky F."/>
            <person name="Poulain J."/>
            <person name="Rensing S.A."/>
            <person name="Rousvoal S."/>
            <person name="Samson G."/>
            <person name="Symeonidi A."/>
            <person name="Weissenbach J."/>
            <person name="Zambounis A."/>
            <person name="Wincker P."/>
            <person name="Boyen C."/>
        </authorList>
    </citation>
    <scope>NUCLEOTIDE SEQUENCE [LARGE SCALE GENOMIC DNA]</scope>
    <source>
        <strain evidence="3">cv. Stackhouse</strain>
    </source>
</reference>
<keyword evidence="3" id="KW-1185">Reference proteome</keyword>
<dbReference type="RefSeq" id="XP_005711842.1">
    <property type="nucleotide sequence ID" value="XM_005711785.1"/>
</dbReference>
<protein>
    <submittedName>
        <fullName evidence="2">Uncharacterized protein</fullName>
    </submittedName>
</protein>
<sequence>MLLGWLELPSHRLSAISARRDPTGKSFGASGPTNNPTKRGVDAIDEKPPNASGPTTKPTKRGVDAIDEKPPYASGPTNPTKRGVDAIDEKPPNASGPTTKPTKRRVDAIDEKPPNAPVPTTNPTKRGVDAIDEKPPNASGPTTKPTKRRVDAIDEKPPNAPVPTTNPTKRDVDAIDEKPPNASGPTTKPTKRGLDAIDEKPPYYVRRNASCLIFSCSPSGYGLSDVSLQVNKRSNVVCDRAHFYVRTVRLPSGETVAPHWCRVALLYSRRETFTAYETVMYVDVDVVYSEKEMLEEAKKKPRFLISYKIERGHDVIRTCWFVIAQWGDWIEALVEKWALAWRDTYLQDQAVFNKLFRCKDVDCVRVETSKVTLKHCGHRFEGKEREKCLWDGEEKIT</sequence>
<evidence type="ECO:0000256" key="1">
    <source>
        <dbReference type="SAM" id="MobiDB-lite"/>
    </source>
</evidence>
<feature type="compositionally biased region" description="Basic and acidic residues" evidence="1">
    <location>
        <begin position="61"/>
        <end position="70"/>
    </location>
</feature>
<feature type="compositionally biased region" description="Basic and acidic residues" evidence="1">
    <location>
        <begin position="148"/>
        <end position="157"/>
    </location>
</feature>
<feature type="compositionally biased region" description="Basic and acidic residues" evidence="1">
    <location>
        <begin position="82"/>
        <end position="91"/>
    </location>
</feature>
<dbReference type="Proteomes" id="UP000012073">
    <property type="component" value="Unassembled WGS sequence"/>
</dbReference>
<organism evidence="2 3">
    <name type="scientific">Chondrus crispus</name>
    <name type="common">Carrageen Irish moss</name>
    <name type="synonym">Polymorpha crispa</name>
    <dbReference type="NCBI Taxonomy" id="2769"/>
    <lineage>
        <taxon>Eukaryota</taxon>
        <taxon>Rhodophyta</taxon>
        <taxon>Florideophyceae</taxon>
        <taxon>Rhodymeniophycidae</taxon>
        <taxon>Gigartinales</taxon>
        <taxon>Gigartinaceae</taxon>
        <taxon>Chondrus</taxon>
    </lineage>
</organism>
<name>R7Q0J9_CHOCR</name>
<proteinExistence type="predicted"/>
<dbReference type="GeneID" id="17319536"/>
<accession>R7Q0J9</accession>
<feature type="region of interest" description="Disordered" evidence="1">
    <location>
        <begin position="15"/>
        <end position="195"/>
    </location>
</feature>
<feature type="compositionally biased region" description="Basic and acidic residues" evidence="1">
    <location>
        <begin position="104"/>
        <end position="113"/>
    </location>
</feature>
<feature type="compositionally biased region" description="Basic and acidic residues" evidence="1">
    <location>
        <begin position="39"/>
        <end position="48"/>
    </location>
</feature>
<evidence type="ECO:0000313" key="3">
    <source>
        <dbReference type="Proteomes" id="UP000012073"/>
    </source>
</evidence>
<feature type="compositionally biased region" description="Basic and acidic residues" evidence="1">
    <location>
        <begin position="168"/>
        <end position="179"/>
    </location>
</feature>
<dbReference type="EMBL" id="HG001459">
    <property type="protein sequence ID" value="CDF32177.1"/>
    <property type="molecule type" value="Genomic_DNA"/>
</dbReference>
<evidence type="ECO:0000313" key="2">
    <source>
        <dbReference type="EMBL" id="CDF32177.1"/>
    </source>
</evidence>
<dbReference type="KEGG" id="ccp:CHC_T00001404001"/>
<dbReference type="AlphaFoldDB" id="R7Q0J9"/>